<dbReference type="InterPro" id="IPR011050">
    <property type="entry name" value="Pectin_lyase_fold/virulence"/>
</dbReference>
<name>A0A7S4IP57_9EUKA</name>
<evidence type="ECO:0000259" key="2">
    <source>
        <dbReference type="Pfam" id="PF13229"/>
    </source>
</evidence>
<dbReference type="Pfam" id="PF13229">
    <property type="entry name" value="Beta_helix"/>
    <property type="match status" value="1"/>
</dbReference>
<dbReference type="SUPFAM" id="SSF51126">
    <property type="entry name" value="Pectin lyase-like"/>
    <property type="match status" value="2"/>
</dbReference>
<dbReference type="AlphaFoldDB" id="A0A7S4IP57"/>
<evidence type="ECO:0000313" key="3">
    <source>
        <dbReference type="EMBL" id="CAE2235441.1"/>
    </source>
</evidence>
<gene>
    <name evidence="3" type="ORF">VSP0166_LOCUS15212</name>
</gene>
<dbReference type="EMBL" id="HBKP01021738">
    <property type="protein sequence ID" value="CAE2235441.1"/>
    <property type="molecule type" value="Transcribed_RNA"/>
</dbReference>
<dbReference type="InterPro" id="IPR006626">
    <property type="entry name" value="PbH1"/>
</dbReference>
<proteinExistence type="predicted"/>
<reference evidence="3" key="1">
    <citation type="submission" date="2021-01" db="EMBL/GenBank/DDBJ databases">
        <authorList>
            <person name="Corre E."/>
            <person name="Pelletier E."/>
            <person name="Niang G."/>
            <person name="Scheremetjew M."/>
            <person name="Finn R."/>
            <person name="Kale V."/>
            <person name="Holt S."/>
            <person name="Cochrane G."/>
            <person name="Meng A."/>
            <person name="Brown T."/>
            <person name="Cohen L."/>
        </authorList>
    </citation>
    <scope>NUCLEOTIDE SEQUENCE</scope>
    <source>
        <strain evidence="3">DIVA3 518/3/11/1/6</strain>
    </source>
</reference>
<protein>
    <recommendedName>
        <fullName evidence="2">Right handed beta helix domain-containing protein</fullName>
    </recommendedName>
</protein>
<feature type="signal peptide" evidence="1">
    <location>
        <begin position="1"/>
        <end position="18"/>
    </location>
</feature>
<dbReference type="InterPro" id="IPR039448">
    <property type="entry name" value="Beta_helix"/>
</dbReference>
<feature type="domain" description="Right handed beta helix" evidence="2">
    <location>
        <begin position="251"/>
        <end position="411"/>
    </location>
</feature>
<dbReference type="InterPro" id="IPR012334">
    <property type="entry name" value="Pectin_lyas_fold"/>
</dbReference>
<dbReference type="PANTHER" id="PTHR11319:SF35">
    <property type="entry name" value="OUTER MEMBRANE PROTEIN PMPC-RELATED"/>
    <property type="match status" value="1"/>
</dbReference>
<dbReference type="PANTHER" id="PTHR11319">
    <property type="entry name" value="G PROTEIN-COUPLED RECEPTOR-RELATED"/>
    <property type="match status" value="1"/>
</dbReference>
<evidence type="ECO:0000256" key="1">
    <source>
        <dbReference type="SAM" id="SignalP"/>
    </source>
</evidence>
<organism evidence="3">
    <name type="scientific">Vannella robusta</name>
    <dbReference type="NCBI Taxonomy" id="1487602"/>
    <lineage>
        <taxon>Eukaryota</taxon>
        <taxon>Amoebozoa</taxon>
        <taxon>Discosea</taxon>
        <taxon>Flabellinia</taxon>
        <taxon>Vannellidae</taxon>
        <taxon>Vannella</taxon>
    </lineage>
</organism>
<sequence>MRLSLYWLLLVLAVCSLASDWYISPTGSNANSGTSDSSPFLDVVTALSVSVPGDVIYAAAGQYSGSANSNQTLDGVTLTSTACCGETVFVGLTNAPQYTFLFKLINGAKVTNLRFVTGQEGLIVNSNVVLENLTFENLLYNAIIIGDGAEHVSVVDTTITACSSGILLGTVENSLKVLSIENSKFENAPIQILNQIYELQSVTIENSQFQGNLGVKIETNNISTKGRNFIVSNSTFYSIEVGMVISVPEMGVSVAYSQFHHCSNVALAIKTSGSTIVTESVFENNYDPMVVEYSSSVVVDRCLFKGNSGQFAGGIYFKYYSTTTEVTNSEFFQNYATGEAPYSLISGGAILGQNLAISYCKFYDNVGYSGAVYATNNVSIDNSQFIRNTGSYGGALGTGGDEGFNITNSSFEDNWAQYGGAIYNLGNILSITNVSLRNNKAQNTGGAILIPQGIAVISNSSITENSASSGGGIFAKGSLTLDFVVISDNKANSGGGFTCVDTTVKMEVVTITSNEADDGAAYYCQNCQVSSEFVVVDNNNSIDCPSA</sequence>
<keyword evidence="1" id="KW-0732">Signal</keyword>
<dbReference type="Gene3D" id="2.160.20.10">
    <property type="entry name" value="Single-stranded right-handed beta-helix, Pectin lyase-like"/>
    <property type="match status" value="2"/>
</dbReference>
<accession>A0A7S4IP57</accession>
<feature type="chain" id="PRO_5030876186" description="Right handed beta helix domain-containing protein" evidence="1">
    <location>
        <begin position="19"/>
        <end position="547"/>
    </location>
</feature>
<dbReference type="SMART" id="SM00710">
    <property type="entry name" value="PbH1"/>
    <property type="match status" value="9"/>
</dbReference>